<dbReference type="EMBL" id="LXQA011093734">
    <property type="protein sequence ID" value="MCI84552.1"/>
    <property type="molecule type" value="Genomic_DNA"/>
</dbReference>
<reference evidence="1 2" key="1">
    <citation type="journal article" date="2018" name="Front. Plant Sci.">
        <title>Red Clover (Trifolium pratense) and Zigzag Clover (T. medium) - A Picture of Genomic Similarities and Differences.</title>
        <authorList>
            <person name="Dluhosova J."/>
            <person name="Istvanek J."/>
            <person name="Nedelnik J."/>
            <person name="Repkova J."/>
        </authorList>
    </citation>
    <scope>NUCLEOTIDE SEQUENCE [LARGE SCALE GENOMIC DNA]</scope>
    <source>
        <strain evidence="2">cv. 10/8</strain>
        <tissue evidence="1">Leaf</tissue>
    </source>
</reference>
<sequence length="13" mass="1308">VPATIAPTIRAPT</sequence>
<evidence type="ECO:0000313" key="2">
    <source>
        <dbReference type="Proteomes" id="UP000265520"/>
    </source>
</evidence>
<proteinExistence type="predicted"/>
<name>A0A392VAS9_9FABA</name>
<evidence type="ECO:0000313" key="1">
    <source>
        <dbReference type="EMBL" id="MCI84552.1"/>
    </source>
</evidence>
<comment type="caution">
    <text evidence="1">The sequence shown here is derived from an EMBL/GenBank/DDBJ whole genome shotgun (WGS) entry which is preliminary data.</text>
</comment>
<accession>A0A392VAS9</accession>
<keyword evidence="2" id="KW-1185">Reference proteome</keyword>
<feature type="non-terminal residue" evidence="1">
    <location>
        <position position="1"/>
    </location>
</feature>
<protein>
    <submittedName>
        <fullName evidence="1">Uncharacterized protein</fullName>
    </submittedName>
</protein>
<dbReference type="Proteomes" id="UP000265520">
    <property type="component" value="Unassembled WGS sequence"/>
</dbReference>
<organism evidence="1 2">
    <name type="scientific">Trifolium medium</name>
    <dbReference type="NCBI Taxonomy" id="97028"/>
    <lineage>
        <taxon>Eukaryota</taxon>
        <taxon>Viridiplantae</taxon>
        <taxon>Streptophyta</taxon>
        <taxon>Embryophyta</taxon>
        <taxon>Tracheophyta</taxon>
        <taxon>Spermatophyta</taxon>
        <taxon>Magnoliopsida</taxon>
        <taxon>eudicotyledons</taxon>
        <taxon>Gunneridae</taxon>
        <taxon>Pentapetalae</taxon>
        <taxon>rosids</taxon>
        <taxon>fabids</taxon>
        <taxon>Fabales</taxon>
        <taxon>Fabaceae</taxon>
        <taxon>Papilionoideae</taxon>
        <taxon>50 kb inversion clade</taxon>
        <taxon>NPAAA clade</taxon>
        <taxon>Hologalegina</taxon>
        <taxon>IRL clade</taxon>
        <taxon>Trifolieae</taxon>
        <taxon>Trifolium</taxon>
    </lineage>
</organism>